<evidence type="ECO:0000313" key="2">
    <source>
        <dbReference type="Proteomes" id="UP000805193"/>
    </source>
</evidence>
<organism evidence="1 2">
    <name type="scientific">Ixodes persulcatus</name>
    <name type="common">Taiga tick</name>
    <dbReference type="NCBI Taxonomy" id="34615"/>
    <lineage>
        <taxon>Eukaryota</taxon>
        <taxon>Metazoa</taxon>
        <taxon>Ecdysozoa</taxon>
        <taxon>Arthropoda</taxon>
        <taxon>Chelicerata</taxon>
        <taxon>Arachnida</taxon>
        <taxon>Acari</taxon>
        <taxon>Parasitiformes</taxon>
        <taxon>Ixodida</taxon>
        <taxon>Ixodoidea</taxon>
        <taxon>Ixodidae</taxon>
        <taxon>Ixodinae</taxon>
        <taxon>Ixodes</taxon>
    </lineage>
</organism>
<protein>
    <submittedName>
        <fullName evidence="1">Uncharacterized protein</fullName>
    </submittedName>
</protein>
<sequence length="397" mass="43548">MRSSSDCRRARPVRNDVFSSVIEPQPRRFDEKAGFCLVPFKTTQEYTSPMGPSAHSPRPEVRPTRHHRAVRKKKLDLGYKSIEDVVQKIKAEPSTTLANYLKETPNIAKAIRGDRDAVVRIAYEAGVDLAAQGVLYGELWLGTTSYVGDGSKEAGSSLRTAAEVVEAVLEGFAKAEREKDIKLRLVLAIARALPETAEEALNLCYEYRDRGVVGIDACGRVKEMPSVGEDEEVLAPEIIQALKNASKLGVHRTIHAGEAGPPSNVAHAIEVLGAERIGHGYSAVMENGSTYRLALRRGIHFEVCPTCSYLTGAVKKDQEHPLVRLCKDGASFSISTDGPTLTHTTLEDEYRLALSLGLTPEDIVKSNRSAILASFLPVHEKQELLKKFDELNEISGF</sequence>
<keyword evidence="2" id="KW-1185">Reference proteome</keyword>
<name>A0AC60PMI7_IXOPE</name>
<evidence type="ECO:0000313" key="1">
    <source>
        <dbReference type="EMBL" id="KAG0422144.1"/>
    </source>
</evidence>
<dbReference type="EMBL" id="JABSTQ010010267">
    <property type="protein sequence ID" value="KAG0422144.1"/>
    <property type="molecule type" value="Genomic_DNA"/>
</dbReference>
<gene>
    <name evidence="1" type="ORF">HPB47_002016</name>
</gene>
<proteinExistence type="predicted"/>
<accession>A0AC60PMI7</accession>
<dbReference type="Proteomes" id="UP000805193">
    <property type="component" value="Unassembled WGS sequence"/>
</dbReference>
<reference evidence="1 2" key="1">
    <citation type="journal article" date="2020" name="Cell">
        <title>Large-Scale Comparative Analyses of Tick Genomes Elucidate Their Genetic Diversity and Vector Capacities.</title>
        <authorList>
            <consortium name="Tick Genome and Microbiome Consortium (TIGMIC)"/>
            <person name="Jia N."/>
            <person name="Wang J."/>
            <person name="Shi W."/>
            <person name="Du L."/>
            <person name="Sun Y."/>
            <person name="Zhan W."/>
            <person name="Jiang J.F."/>
            <person name="Wang Q."/>
            <person name="Zhang B."/>
            <person name="Ji P."/>
            <person name="Bell-Sakyi L."/>
            <person name="Cui X.M."/>
            <person name="Yuan T.T."/>
            <person name="Jiang B.G."/>
            <person name="Yang W.F."/>
            <person name="Lam T.T."/>
            <person name="Chang Q.C."/>
            <person name="Ding S.J."/>
            <person name="Wang X.J."/>
            <person name="Zhu J.G."/>
            <person name="Ruan X.D."/>
            <person name="Zhao L."/>
            <person name="Wei J.T."/>
            <person name="Ye R.Z."/>
            <person name="Que T.C."/>
            <person name="Du C.H."/>
            <person name="Zhou Y.H."/>
            <person name="Cheng J.X."/>
            <person name="Dai P.F."/>
            <person name="Guo W.B."/>
            <person name="Han X.H."/>
            <person name="Huang E.J."/>
            <person name="Li L.F."/>
            <person name="Wei W."/>
            <person name="Gao Y.C."/>
            <person name="Liu J.Z."/>
            <person name="Shao H.Z."/>
            <person name="Wang X."/>
            <person name="Wang C.C."/>
            <person name="Yang T.C."/>
            <person name="Huo Q.B."/>
            <person name="Li W."/>
            <person name="Chen H.Y."/>
            <person name="Chen S.E."/>
            <person name="Zhou L.G."/>
            <person name="Ni X.B."/>
            <person name="Tian J.H."/>
            <person name="Sheng Y."/>
            <person name="Liu T."/>
            <person name="Pan Y.S."/>
            <person name="Xia L.Y."/>
            <person name="Li J."/>
            <person name="Zhao F."/>
            <person name="Cao W.C."/>
        </authorList>
    </citation>
    <scope>NUCLEOTIDE SEQUENCE [LARGE SCALE GENOMIC DNA]</scope>
    <source>
        <strain evidence="1">Iper-2018</strain>
    </source>
</reference>
<comment type="caution">
    <text evidence="1">The sequence shown here is derived from an EMBL/GenBank/DDBJ whole genome shotgun (WGS) entry which is preliminary data.</text>
</comment>